<gene>
    <name evidence="2" type="ORF">PCOR1329_LOCUS75351</name>
</gene>
<proteinExistence type="predicted"/>
<evidence type="ECO:0000256" key="1">
    <source>
        <dbReference type="SAM" id="MobiDB-lite"/>
    </source>
</evidence>
<feature type="compositionally biased region" description="Basic and acidic residues" evidence="1">
    <location>
        <begin position="79"/>
        <end position="94"/>
    </location>
</feature>
<protein>
    <recommendedName>
        <fullName evidence="4">Myb-like domain-containing protein</fullName>
    </recommendedName>
</protein>
<comment type="caution">
    <text evidence="2">The sequence shown here is derived from an EMBL/GenBank/DDBJ whole genome shotgun (WGS) entry which is preliminary data.</text>
</comment>
<organism evidence="2 3">
    <name type="scientific">Prorocentrum cordatum</name>
    <dbReference type="NCBI Taxonomy" id="2364126"/>
    <lineage>
        <taxon>Eukaryota</taxon>
        <taxon>Sar</taxon>
        <taxon>Alveolata</taxon>
        <taxon>Dinophyceae</taxon>
        <taxon>Prorocentrales</taxon>
        <taxon>Prorocentraceae</taxon>
        <taxon>Prorocentrum</taxon>
    </lineage>
</organism>
<feature type="compositionally biased region" description="Basic and acidic residues" evidence="1">
    <location>
        <begin position="107"/>
        <end position="121"/>
    </location>
</feature>
<keyword evidence="3" id="KW-1185">Reference proteome</keyword>
<feature type="region of interest" description="Disordered" evidence="1">
    <location>
        <begin position="56"/>
        <end position="155"/>
    </location>
</feature>
<dbReference type="Proteomes" id="UP001189429">
    <property type="component" value="Unassembled WGS sequence"/>
</dbReference>
<name>A0ABN9XBY1_9DINO</name>
<reference evidence="2" key="1">
    <citation type="submission" date="2023-10" db="EMBL/GenBank/DDBJ databases">
        <authorList>
            <person name="Chen Y."/>
            <person name="Shah S."/>
            <person name="Dougan E. K."/>
            <person name="Thang M."/>
            <person name="Chan C."/>
        </authorList>
    </citation>
    <scope>NUCLEOTIDE SEQUENCE [LARGE SCALE GENOMIC DNA]</scope>
</reference>
<evidence type="ECO:0000313" key="2">
    <source>
        <dbReference type="EMBL" id="CAK0897063.1"/>
    </source>
</evidence>
<feature type="region of interest" description="Disordered" evidence="1">
    <location>
        <begin position="360"/>
        <end position="384"/>
    </location>
</feature>
<evidence type="ECO:0008006" key="4">
    <source>
        <dbReference type="Google" id="ProtNLM"/>
    </source>
</evidence>
<sequence length="384" mass="42347">MADVMTAFHAEQLEALVRELGDRAASRVRWQILAEHTARAMEGDDRDCEMMQLMAHQRPAARAPEPLGQRRRSRSRSSASDRQEQADPEQRGENADDSVGHICNDGVRAERQRGGRRDQRMRAHLKACAAHTTDAHGGEGLLRELPPRVQDPDRRQRDRIAKWMRLALKKRREPSTIPWKWDILELLEESRDRLNDARRANSSKDAGGWQEISEVLHREQYRRAGARAAARFLDAFAAVAGHRGSAVARFSAYRRAEAPVAARFLDAFAAAFARAEGPGDAGGGGAQDGADDAAEIDAELAQLRASAASHVVLPVALERFRSGVVVLPPVLGPTVGVDMAAIEVPLKRLRSIVEETEADVRAREHMAAPGTLSSDSRARSKKQE</sequence>
<dbReference type="EMBL" id="CAUYUJ010020279">
    <property type="protein sequence ID" value="CAK0897063.1"/>
    <property type="molecule type" value="Genomic_DNA"/>
</dbReference>
<feature type="compositionally biased region" description="Basic and acidic residues" evidence="1">
    <location>
        <begin position="133"/>
        <end position="155"/>
    </location>
</feature>
<evidence type="ECO:0000313" key="3">
    <source>
        <dbReference type="Proteomes" id="UP001189429"/>
    </source>
</evidence>
<accession>A0ABN9XBY1</accession>